<dbReference type="PANTHER" id="PTHR40254:SF1">
    <property type="entry name" value="BLR0577 PROTEIN"/>
    <property type="match status" value="1"/>
</dbReference>
<gene>
    <name evidence="2" type="ORF">HMPREF9719_00900</name>
</gene>
<reference evidence="2 3" key="1">
    <citation type="submission" date="2012-08" db="EMBL/GenBank/DDBJ databases">
        <title>The Genome Sequence of Turicella otitidis ATCC 51513.</title>
        <authorList>
            <consortium name="The Broad Institute Genome Sequencing Platform"/>
            <person name="Earl A."/>
            <person name="Ward D."/>
            <person name="Feldgarden M."/>
            <person name="Gevers D."/>
            <person name="Huys G."/>
            <person name="Walker B."/>
            <person name="Young S.K."/>
            <person name="Zeng Q."/>
            <person name="Gargeya S."/>
            <person name="Fitzgerald M."/>
            <person name="Haas B."/>
            <person name="Abouelleil A."/>
            <person name="Alvarado L."/>
            <person name="Arachchi H.M."/>
            <person name="Berlin A.M."/>
            <person name="Chapman S.B."/>
            <person name="Goldberg J."/>
            <person name="Griggs A."/>
            <person name="Gujja S."/>
            <person name="Hansen M."/>
            <person name="Howarth C."/>
            <person name="Imamovic A."/>
            <person name="Larimer J."/>
            <person name="McCowen C."/>
            <person name="Montmayeur A."/>
            <person name="Murphy C."/>
            <person name="Neiman D."/>
            <person name="Pearson M."/>
            <person name="Priest M."/>
            <person name="Roberts A."/>
            <person name="Saif S."/>
            <person name="Shea T."/>
            <person name="Sisk P."/>
            <person name="Sykes S."/>
            <person name="Wortman J."/>
            <person name="Nusbaum C."/>
            <person name="Birren B."/>
        </authorList>
    </citation>
    <scope>NUCLEOTIDE SEQUENCE [LARGE SCALE GENOMIC DNA]</scope>
    <source>
        <strain evidence="2 3">ATCC 51513</strain>
    </source>
</reference>
<dbReference type="AlphaFoldDB" id="K0YRJ6"/>
<dbReference type="eggNOG" id="COG4529">
    <property type="taxonomic scope" value="Bacteria"/>
</dbReference>
<dbReference type="Proteomes" id="UP000006078">
    <property type="component" value="Unassembled WGS sequence"/>
</dbReference>
<dbReference type="Pfam" id="PF13454">
    <property type="entry name" value="NAD_binding_9"/>
    <property type="match status" value="1"/>
</dbReference>
<sequence>MATTRKSLLIIGGGPRGLGVVERLAANGDAFSSARLDITVADPLPAGAGKVWRENQSPLLRMNSRAKDVTVYTDSSFTGAGPVAEGPSLDEWAERVAAGDIVVDGVDDELAEEIADLGPEDFASRRAQARYLGWALEEAEGRLPATIRATHRRASVTGLRRGDDGRLVATLTDEDGGTEELEADLAVVVTGHTDSRHGPREERLNEFAGRHGLTYRGPGQPQDSSLEEIAPGELALVTGMGLTFVDLVALLFEGRGGGFEPDPTPGDPGRLRYVPSGREPRLAAGSRRGVPRLSKVAASLAGPAPKGPAILTDEFLDALPEGFHFSRDVLPRALAEIEYHVYRELFAAHPERTRGSWDEFAERFVAAADDAAARAELVAEAVPNESDRLSLADVNDPLRELDTRDLGARDEAVARVIRADLEARTDPDRTDTAALVAGVLVAHAQLARRLPAHRQDPDYAEEFPGRWQTFFSLVGSGPPPFRLQEILALHRAGYVSFLGPRSGVAADEDKGLFVATIDGEPTEVRARAVVDAFLPHNDIKNSVSPLLRGLIGDGGLGREYVPAPGFHSGKLDITADHRLVGPDGEPHDDLWAAGPPTKEVPLGAFVRPGIDAPTLRYNDEIARAILAAASGDGDAGDQDD</sequence>
<dbReference type="InterPro" id="IPR052189">
    <property type="entry name" value="L-asp_N-monooxygenase_NS-form"/>
</dbReference>
<dbReference type="HOGENOM" id="CLU_016297_0_0_11"/>
<feature type="domain" description="FAD-dependent urate hydroxylase HpyO/Asp monooxygenase CreE-like FAD/NAD(P)-binding" evidence="1">
    <location>
        <begin position="10"/>
        <end position="192"/>
    </location>
</feature>
<proteinExistence type="predicted"/>
<dbReference type="InterPro" id="IPR038732">
    <property type="entry name" value="HpyO/CreE_NAD-binding"/>
</dbReference>
<dbReference type="InterPro" id="IPR036188">
    <property type="entry name" value="FAD/NAD-bd_sf"/>
</dbReference>
<protein>
    <recommendedName>
        <fullName evidence="1">FAD-dependent urate hydroxylase HpyO/Asp monooxygenase CreE-like FAD/NAD(P)-binding domain-containing protein</fullName>
    </recommendedName>
</protein>
<organism evidence="2 3">
    <name type="scientific">Corynebacterium otitidis ATCC 51513</name>
    <dbReference type="NCBI Taxonomy" id="883169"/>
    <lineage>
        <taxon>Bacteria</taxon>
        <taxon>Bacillati</taxon>
        <taxon>Actinomycetota</taxon>
        <taxon>Actinomycetes</taxon>
        <taxon>Mycobacteriales</taxon>
        <taxon>Corynebacteriaceae</taxon>
        <taxon>Corynebacterium</taxon>
    </lineage>
</organism>
<dbReference type="PATRIC" id="fig|883169.3.peg.865"/>
<dbReference type="EMBL" id="AHAE01000040">
    <property type="protein sequence ID" value="EJZ82134.1"/>
    <property type="molecule type" value="Genomic_DNA"/>
</dbReference>
<dbReference type="SUPFAM" id="SSF51905">
    <property type="entry name" value="FAD/NAD(P)-binding domain"/>
    <property type="match status" value="1"/>
</dbReference>
<evidence type="ECO:0000313" key="2">
    <source>
        <dbReference type="EMBL" id="EJZ82134.1"/>
    </source>
</evidence>
<dbReference type="RefSeq" id="WP_004600790.1">
    <property type="nucleotide sequence ID" value="NZ_JH815193.1"/>
</dbReference>
<evidence type="ECO:0000259" key="1">
    <source>
        <dbReference type="Pfam" id="PF13454"/>
    </source>
</evidence>
<evidence type="ECO:0000313" key="3">
    <source>
        <dbReference type="Proteomes" id="UP000006078"/>
    </source>
</evidence>
<comment type="caution">
    <text evidence="2">The sequence shown here is derived from an EMBL/GenBank/DDBJ whole genome shotgun (WGS) entry which is preliminary data.</text>
</comment>
<dbReference type="STRING" id="29321.AAV33_01190"/>
<keyword evidence="3" id="KW-1185">Reference proteome</keyword>
<dbReference type="PANTHER" id="PTHR40254">
    <property type="entry name" value="BLR0577 PROTEIN"/>
    <property type="match status" value="1"/>
</dbReference>
<name>K0YRJ6_9CORY</name>
<accession>K0YRJ6</accession>